<keyword evidence="4" id="KW-1133">Transmembrane helix</keyword>
<feature type="transmembrane region" description="Helical" evidence="4">
    <location>
        <begin position="426"/>
        <end position="445"/>
    </location>
</feature>
<organism evidence="6 7">
    <name type="scientific">Mycena citricolor</name>
    <dbReference type="NCBI Taxonomy" id="2018698"/>
    <lineage>
        <taxon>Eukaryota</taxon>
        <taxon>Fungi</taxon>
        <taxon>Dikarya</taxon>
        <taxon>Basidiomycota</taxon>
        <taxon>Agaricomycotina</taxon>
        <taxon>Agaricomycetes</taxon>
        <taxon>Agaricomycetidae</taxon>
        <taxon>Agaricales</taxon>
        <taxon>Marasmiineae</taxon>
        <taxon>Mycenaceae</taxon>
        <taxon>Mycena</taxon>
    </lineage>
</organism>
<dbReference type="PANTHER" id="PTHR31001">
    <property type="entry name" value="UNCHARACTERIZED TRANSCRIPTIONAL REGULATORY PROTEIN"/>
    <property type="match status" value="1"/>
</dbReference>
<sequence length="596" mass="65718">MTPVVFAKPIDRSSIPLQQTRAFLHQLMSAASRPIQSCFQCDFFVESAKSNVSTTDAAHSSELSLTDNGILPQATDLTHVPRVYSEERTIPAEKWIRAPTGASSSRTTAETIDELLHRVSTLESIVSQLSDASKLSHPTPPAAPSHEPSIIRSSFGTDTKDEDVAMMLEDFAMGHRVNTNRAAQELEAASHSTVRSPQLRVTRKGPQLGILPSHPLALLIDPNTDILGRLLSVMLPEQQAGVLVQFYFDRLDWYSKVLHRPTFVAEVSEIYGPTSSRNFAAIDIGFLAVYYMVLCLALHLIESIVREQLGLSFLAASDLARDMHSAAQACLHFDEFLGSHSLEHLQCIILMGVYQQNLDESESHALGSSRRRHQSRIVLSGNHFKHLTGCVDCSKFGISMLGTEGEERTYSTPWGSIVRREVARRVWWILMASRVQCVASATAILNHLNSDDSALLLKWWIVLFYGFAAAVVLFIDLCHQKAEGQADLEGRRMQLREALDLFKTAEQVSHVSRNAITLLEGLLTAEPGMPSRPSHKRGATDDAPFGRIVKRMIIDASRNLTVPTAISPASSSSANSASPPMPPIRSQVTRQPETLT</sequence>
<evidence type="ECO:0000256" key="3">
    <source>
        <dbReference type="SAM" id="MobiDB-lite"/>
    </source>
</evidence>
<feature type="compositionally biased region" description="Low complexity" evidence="3">
    <location>
        <begin position="565"/>
        <end position="578"/>
    </location>
</feature>
<proteinExistence type="predicted"/>
<dbReference type="Pfam" id="PF04082">
    <property type="entry name" value="Fungal_trans"/>
    <property type="match status" value="1"/>
</dbReference>
<dbReference type="InterPro" id="IPR007219">
    <property type="entry name" value="XnlR_reg_dom"/>
</dbReference>
<dbReference type="AlphaFoldDB" id="A0AAD2K5Q5"/>
<evidence type="ECO:0000259" key="5">
    <source>
        <dbReference type="Pfam" id="PF04082"/>
    </source>
</evidence>
<reference evidence="6" key="1">
    <citation type="submission" date="2023-11" db="EMBL/GenBank/DDBJ databases">
        <authorList>
            <person name="De Vega J J."/>
            <person name="De Vega J J."/>
        </authorList>
    </citation>
    <scope>NUCLEOTIDE SEQUENCE</scope>
</reference>
<dbReference type="GO" id="GO:0005634">
    <property type="term" value="C:nucleus"/>
    <property type="evidence" value="ECO:0007669"/>
    <property type="project" value="UniProtKB-SubCell"/>
</dbReference>
<evidence type="ECO:0000313" key="6">
    <source>
        <dbReference type="EMBL" id="CAK5280675.1"/>
    </source>
</evidence>
<dbReference type="CDD" id="cd12148">
    <property type="entry name" value="fungal_TF_MHR"/>
    <property type="match status" value="1"/>
</dbReference>
<comment type="caution">
    <text evidence="6">The sequence shown here is derived from an EMBL/GenBank/DDBJ whole genome shotgun (WGS) entry which is preliminary data.</text>
</comment>
<evidence type="ECO:0000256" key="4">
    <source>
        <dbReference type="SAM" id="Phobius"/>
    </source>
</evidence>
<keyword evidence="4" id="KW-0472">Membrane</keyword>
<feature type="region of interest" description="Disordered" evidence="3">
    <location>
        <begin position="565"/>
        <end position="596"/>
    </location>
</feature>
<comment type="subcellular location">
    <subcellularLocation>
        <location evidence="1">Nucleus</location>
    </subcellularLocation>
</comment>
<name>A0AAD2K5Q5_9AGAR</name>
<dbReference type="EMBL" id="CAVNYO010000440">
    <property type="protein sequence ID" value="CAK5280675.1"/>
    <property type="molecule type" value="Genomic_DNA"/>
</dbReference>
<feature type="compositionally biased region" description="Polar residues" evidence="3">
    <location>
        <begin position="586"/>
        <end position="596"/>
    </location>
</feature>
<dbReference type="Proteomes" id="UP001295794">
    <property type="component" value="Unassembled WGS sequence"/>
</dbReference>
<keyword evidence="2" id="KW-0539">Nucleus</keyword>
<evidence type="ECO:0000256" key="2">
    <source>
        <dbReference type="ARBA" id="ARBA00023242"/>
    </source>
</evidence>
<feature type="region of interest" description="Disordered" evidence="3">
    <location>
        <begin position="131"/>
        <end position="155"/>
    </location>
</feature>
<accession>A0AAD2K5Q5</accession>
<feature type="transmembrane region" description="Helical" evidence="4">
    <location>
        <begin position="457"/>
        <end position="475"/>
    </location>
</feature>
<dbReference type="GO" id="GO:0003677">
    <property type="term" value="F:DNA binding"/>
    <property type="evidence" value="ECO:0007669"/>
    <property type="project" value="InterPro"/>
</dbReference>
<feature type="transmembrane region" description="Helical" evidence="4">
    <location>
        <begin position="279"/>
        <end position="301"/>
    </location>
</feature>
<evidence type="ECO:0000256" key="1">
    <source>
        <dbReference type="ARBA" id="ARBA00004123"/>
    </source>
</evidence>
<gene>
    <name evidence="6" type="ORF">MYCIT1_LOCUS31253</name>
</gene>
<protein>
    <recommendedName>
        <fullName evidence="5">Xylanolytic transcriptional activator regulatory domain-containing protein</fullName>
    </recommendedName>
</protein>
<feature type="domain" description="Xylanolytic transcriptional activator regulatory" evidence="5">
    <location>
        <begin position="245"/>
        <end position="428"/>
    </location>
</feature>
<evidence type="ECO:0000313" key="7">
    <source>
        <dbReference type="Proteomes" id="UP001295794"/>
    </source>
</evidence>
<dbReference type="GO" id="GO:0008270">
    <property type="term" value="F:zinc ion binding"/>
    <property type="evidence" value="ECO:0007669"/>
    <property type="project" value="InterPro"/>
</dbReference>
<dbReference type="InterPro" id="IPR050613">
    <property type="entry name" value="Sec_Metabolite_Reg"/>
</dbReference>
<dbReference type="GO" id="GO:0006351">
    <property type="term" value="P:DNA-templated transcription"/>
    <property type="evidence" value="ECO:0007669"/>
    <property type="project" value="InterPro"/>
</dbReference>
<keyword evidence="4" id="KW-0812">Transmembrane</keyword>
<keyword evidence="7" id="KW-1185">Reference proteome</keyword>